<dbReference type="Proteomes" id="UP000054485">
    <property type="component" value="Unassembled WGS sequence"/>
</dbReference>
<dbReference type="EMBL" id="KN835206">
    <property type="protein sequence ID" value="KIK43695.1"/>
    <property type="molecule type" value="Genomic_DNA"/>
</dbReference>
<evidence type="ECO:0000313" key="2">
    <source>
        <dbReference type="EMBL" id="KIK43695.1"/>
    </source>
</evidence>
<feature type="region of interest" description="Disordered" evidence="1">
    <location>
        <begin position="1"/>
        <end position="23"/>
    </location>
</feature>
<name>A0A0D0A185_9AGAM</name>
<evidence type="ECO:0000313" key="3">
    <source>
        <dbReference type="Proteomes" id="UP000054485"/>
    </source>
</evidence>
<proteinExistence type="predicted"/>
<accession>A0A0D0A185</accession>
<reference evidence="3" key="2">
    <citation type="submission" date="2015-01" db="EMBL/GenBank/DDBJ databases">
        <title>Evolutionary Origins and Diversification of the Mycorrhizal Mutualists.</title>
        <authorList>
            <consortium name="DOE Joint Genome Institute"/>
            <consortium name="Mycorrhizal Genomics Consortium"/>
            <person name="Kohler A."/>
            <person name="Kuo A."/>
            <person name="Nagy L.G."/>
            <person name="Floudas D."/>
            <person name="Copeland A."/>
            <person name="Barry K.W."/>
            <person name="Cichocki N."/>
            <person name="Veneault-Fourrey C."/>
            <person name="LaButti K."/>
            <person name="Lindquist E.A."/>
            <person name="Lipzen A."/>
            <person name="Lundell T."/>
            <person name="Morin E."/>
            <person name="Murat C."/>
            <person name="Riley R."/>
            <person name="Ohm R."/>
            <person name="Sun H."/>
            <person name="Tunlid A."/>
            <person name="Henrissat B."/>
            <person name="Grigoriev I.V."/>
            <person name="Hibbett D.S."/>
            <person name="Martin F."/>
        </authorList>
    </citation>
    <scope>NUCLEOTIDE SEQUENCE [LARGE SCALE GENOMIC DNA]</scope>
    <source>
        <strain evidence="3">UH-Slu-Lm8-n1</strain>
    </source>
</reference>
<organism evidence="2 3">
    <name type="scientific">Suillus luteus UH-Slu-Lm8-n1</name>
    <dbReference type="NCBI Taxonomy" id="930992"/>
    <lineage>
        <taxon>Eukaryota</taxon>
        <taxon>Fungi</taxon>
        <taxon>Dikarya</taxon>
        <taxon>Basidiomycota</taxon>
        <taxon>Agaricomycotina</taxon>
        <taxon>Agaricomycetes</taxon>
        <taxon>Agaricomycetidae</taxon>
        <taxon>Boletales</taxon>
        <taxon>Suillineae</taxon>
        <taxon>Suillaceae</taxon>
        <taxon>Suillus</taxon>
    </lineage>
</organism>
<keyword evidence="3" id="KW-1185">Reference proteome</keyword>
<gene>
    <name evidence="2" type="ORF">CY34DRAFT_687599</name>
</gene>
<protein>
    <submittedName>
        <fullName evidence="2">Uncharacterized protein</fullName>
    </submittedName>
</protein>
<dbReference type="InParanoid" id="A0A0D0A185"/>
<sequence>MPATEAGNYKSVKCLSSTSKQRRQLSGERSIELHSLRGYALDLGDGFSDARVIPSQRRTQRPAGSRMYSTRSNTQRFRRPVLQCRTSNYVWCLTSHSCQLIRECKFFWAFHACGV</sequence>
<evidence type="ECO:0000256" key="1">
    <source>
        <dbReference type="SAM" id="MobiDB-lite"/>
    </source>
</evidence>
<dbReference type="HOGENOM" id="CLU_2110584_0_0_1"/>
<dbReference type="AlphaFoldDB" id="A0A0D0A185"/>
<reference evidence="2 3" key="1">
    <citation type="submission" date="2014-04" db="EMBL/GenBank/DDBJ databases">
        <authorList>
            <consortium name="DOE Joint Genome Institute"/>
            <person name="Kuo A."/>
            <person name="Ruytinx J."/>
            <person name="Rineau F."/>
            <person name="Colpaert J."/>
            <person name="Kohler A."/>
            <person name="Nagy L.G."/>
            <person name="Floudas D."/>
            <person name="Copeland A."/>
            <person name="Barry K.W."/>
            <person name="Cichocki N."/>
            <person name="Veneault-Fourrey C."/>
            <person name="LaButti K."/>
            <person name="Lindquist E.A."/>
            <person name="Lipzen A."/>
            <person name="Lundell T."/>
            <person name="Morin E."/>
            <person name="Murat C."/>
            <person name="Sun H."/>
            <person name="Tunlid A."/>
            <person name="Henrissat B."/>
            <person name="Grigoriev I.V."/>
            <person name="Hibbett D.S."/>
            <person name="Martin F."/>
            <person name="Nordberg H.P."/>
            <person name="Cantor M.N."/>
            <person name="Hua S.X."/>
        </authorList>
    </citation>
    <scope>NUCLEOTIDE SEQUENCE [LARGE SCALE GENOMIC DNA]</scope>
    <source>
        <strain evidence="2 3">UH-Slu-Lm8-n1</strain>
    </source>
</reference>